<feature type="coiled-coil region" evidence="1">
    <location>
        <begin position="7"/>
        <end position="41"/>
    </location>
</feature>
<dbReference type="EMBL" id="JABBNI010000042">
    <property type="protein sequence ID" value="NMM64504.1"/>
    <property type="molecule type" value="Genomic_DNA"/>
</dbReference>
<keyword evidence="3" id="KW-1185">Reference proteome</keyword>
<dbReference type="Proteomes" id="UP000537131">
    <property type="component" value="Unassembled WGS sequence"/>
</dbReference>
<gene>
    <name evidence="2" type="ORF">HBE96_17970</name>
</gene>
<keyword evidence="1" id="KW-0175">Coiled coil</keyword>
<proteinExistence type="predicted"/>
<evidence type="ECO:0008006" key="4">
    <source>
        <dbReference type="Google" id="ProtNLM"/>
    </source>
</evidence>
<name>A0A7Y0EJA0_9CLOT</name>
<evidence type="ECO:0000313" key="2">
    <source>
        <dbReference type="EMBL" id="NMM64504.1"/>
    </source>
</evidence>
<dbReference type="SUPFAM" id="SSF140453">
    <property type="entry name" value="EsxAB dimer-like"/>
    <property type="match status" value="1"/>
</dbReference>
<protein>
    <recommendedName>
        <fullName evidence="4">WXG100 family type VII secretion target</fullName>
    </recommendedName>
</protein>
<accession>A0A7Y0EJA0</accession>
<evidence type="ECO:0000313" key="3">
    <source>
        <dbReference type="Proteomes" id="UP000537131"/>
    </source>
</evidence>
<dbReference type="AlphaFoldDB" id="A0A7Y0EJA0"/>
<dbReference type="InterPro" id="IPR036689">
    <property type="entry name" value="ESAT-6-like_sf"/>
</dbReference>
<sequence>MDFSLDIGELTATIREYENTIKDLEEQKENINKAIKELTDQGWSGEAKDKFMENHIKKQEFYTNLIEKMKYEKNALESQEKPRAIQLKKRSENFEACIKRSGGGVALTNDDSGIISLQYGGQFPINNNIDECTNDYYRNMNSKFVEILNLVNSLTFTTFPIAGDVFNLQTSLRNQTESLTDFKASFNEYCNSVRDMEDNICSVFSKISGITEGISKIRGMSIISENGQVDKDKVIELMLKDPDSLTNEEKEILAYVEKVLGEEKYAQLKKQAADEAENIKLTLSMLQQKSVLYKTEDYIEDPRTGDVLDLDSIYDKDTRERIKYLMKQINTMNDTDKVDEGRWWTLPIIRTRQDYIDELNMTLNIVLSPDYANTIAFRKRADLVIDGTCEAAGGATEVPFGWTVMTGGSVLTEGLGTGIAVPTGIYLMGDGSNSFVEGLSKLKNAAVNPNGDSINLLKSGYKKWLGPVKGELAYNGASMVTATLCLANDAKTLQTTMVKEETREIPRKANIAKAFKENLQTEDIVVRQGSKTVTTTQVIGKNSKTPMILKRVITEDPVFDIKSFNPSKVGKKDFIFTGVDIRNTFNENGTVKSFTDSADAYNK</sequence>
<organism evidence="2 3">
    <name type="scientific">Clostridium muellerianum</name>
    <dbReference type="NCBI Taxonomy" id="2716538"/>
    <lineage>
        <taxon>Bacteria</taxon>
        <taxon>Bacillati</taxon>
        <taxon>Bacillota</taxon>
        <taxon>Clostridia</taxon>
        <taxon>Eubacteriales</taxon>
        <taxon>Clostridiaceae</taxon>
        <taxon>Clostridium</taxon>
    </lineage>
</organism>
<reference evidence="2 3" key="2">
    <citation type="submission" date="2020-06" db="EMBL/GenBank/DDBJ databases">
        <title>Complete Genome Sequence of Clostridium muelleri sp. nov. P21T, an Acid-Alcohol Producing Acetogen Isolated from Old Hay.</title>
        <authorList>
            <person name="Duncan K.E."/>
            <person name="Tanner R.S."/>
        </authorList>
    </citation>
    <scope>NUCLEOTIDE SEQUENCE [LARGE SCALE GENOMIC DNA]</scope>
    <source>
        <strain evidence="2 3">P21</strain>
    </source>
</reference>
<dbReference type="RefSeq" id="WP_169299099.1">
    <property type="nucleotide sequence ID" value="NZ_JABBNI010000042.1"/>
</dbReference>
<evidence type="ECO:0000256" key="1">
    <source>
        <dbReference type="SAM" id="Coils"/>
    </source>
</evidence>
<reference evidence="2 3" key="1">
    <citation type="submission" date="2020-04" db="EMBL/GenBank/DDBJ databases">
        <authorList>
            <person name="Doyle D.A."/>
        </authorList>
    </citation>
    <scope>NUCLEOTIDE SEQUENCE [LARGE SCALE GENOMIC DNA]</scope>
    <source>
        <strain evidence="2 3">P21</strain>
    </source>
</reference>
<comment type="caution">
    <text evidence="2">The sequence shown here is derived from an EMBL/GenBank/DDBJ whole genome shotgun (WGS) entry which is preliminary data.</text>
</comment>